<organism evidence="1 2">
    <name type="scientific">Stylonychia lemnae</name>
    <name type="common">Ciliate</name>
    <dbReference type="NCBI Taxonomy" id="5949"/>
    <lineage>
        <taxon>Eukaryota</taxon>
        <taxon>Sar</taxon>
        <taxon>Alveolata</taxon>
        <taxon>Ciliophora</taxon>
        <taxon>Intramacronucleata</taxon>
        <taxon>Spirotrichea</taxon>
        <taxon>Stichotrichia</taxon>
        <taxon>Sporadotrichida</taxon>
        <taxon>Oxytrichidae</taxon>
        <taxon>Stylonychinae</taxon>
        <taxon>Stylonychia</taxon>
    </lineage>
</organism>
<keyword evidence="2" id="KW-1185">Reference proteome</keyword>
<sequence length="261" mass="30751">MEEYYKTMENLVANFYYSCQYQGKIYFIFSLYAQEQYNEKRLGVIDIKNQKFMEIDGFKEVEQNICNFLVYRGWVFIQLDNAQIRMFNLLTKEFQMLTWLMHFQQSSSKLIINNQGKLLIVIQASETLKKGMAHFTIMLKSLKRIGDITPVEGLYNNSDHFSQQHDAVNYVTGQEYSAICIDNQNGIYLYLAHQYYIELLLFGEILRTQKLDKKESRFIPTAISQVEILETIKKYRLILFEGQAFESNLILVSGMGLLKFQ</sequence>
<protein>
    <submittedName>
        <fullName evidence="1">Uncharacterized protein</fullName>
    </submittedName>
</protein>
<reference evidence="1 2" key="1">
    <citation type="submission" date="2014-06" db="EMBL/GenBank/DDBJ databases">
        <authorList>
            <person name="Swart Estienne"/>
        </authorList>
    </citation>
    <scope>NUCLEOTIDE SEQUENCE [LARGE SCALE GENOMIC DNA]</scope>
    <source>
        <strain evidence="1 2">130c</strain>
    </source>
</reference>
<proteinExistence type="predicted"/>
<dbReference type="EMBL" id="CCKQ01017019">
    <property type="protein sequence ID" value="CDW88907.1"/>
    <property type="molecule type" value="Genomic_DNA"/>
</dbReference>
<evidence type="ECO:0000313" key="1">
    <source>
        <dbReference type="EMBL" id="CDW88907.1"/>
    </source>
</evidence>
<name>A0A078B6K4_STYLE</name>
<dbReference type="Proteomes" id="UP000039865">
    <property type="component" value="Unassembled WGS sequence"/>
</dbReference>
<gene>
    <name evidence="1" type="primary">Contig1597.g1739</name>
    <name evidence="1" type="ORF">STYLEM_18032</name>
</gene>
<accession>A0A078B6K4</accession>
<dbReference type="InParanoid" id="A0A078B6K4"/>
<evidence type="ECO:0000313" key="2">
    <source>
        <dbReference type="Proteomes" id="UP000039865"/>
    </source>
</evidence>
<dbReference type="AlphaFoldDB" id="A0A078B6K4"/>